<dbReference type="AlphaFoldDB" id="A0A101V1M7"/>
<organism evidence="1 2">
    <name type="scientific">Streptomyces dysideae</name>
    <dbReference type="NCBI Taxonomy" id="909626"/>
    <lineage>
        <taxon>Bacteria</taxon>
        <taxon>Bacillati</taxon>
        <taxon>Actinomycetota</taxon>
        <taxon>Actinomycetes</taxon>
        <taxon>Kitasatosporales</taxon>
        <taxon>Streptomycetaceae</taxon>
        <taxon>Streptomyces</taxon>
    </lineage>
</organism>
<name>A0A101V1M7_9ACTN</name>
<gene>
    <name evidence="1" type="ORF">AQJ91_12935</name>
</gene>
<keyword evidence="2" id="KW-1185">Reference proteome</keyword>
<dbReference type="Proteomes" id="UP000053260">
    <property type="component" value="Unassembled WGS sequence"/>
</dbReference>
<reference evidence="1 2" key="1">
    <citation type="submission" date="2015-10" db="EMBL/GenBank/DDBJ databases">
        <title>Draft genome sequence of Streptomyces sp. RV15, isolated from a marine sponge.</title>
        <authorList>
            <person name="Ruckert C."/>
            <person name="Abdelmohsen U.R."/>
            <person name="Winkler A."/>
            <person name="Hentschel U."/>
            <person name="Kalinowski J."/>
            <person name="Kampfer P."/>
            <person name="Glaeser S."/>
        </authorList>
    </citation>
    <scope>NUCLEOTIDE SEQUENCE [LARGE SCALE GENOMIC DNA]</scope>
    <source>
        <strain evidence="1 2">RV15</strain>
    </source>
</reference>
<dbReference type="OrthoDB" id="4312808at2"/>
<evidence type="ECO:0000313" key="2">
    <source>
        <dbReference type="Proteomes" id="UP000053260"/>
    </source>
</evidence>
<sequence length="181" mass="20450">MSTVNYTRHLVEHRYGRPLEDLQRHSAHGGSGDPVLPIVLRRLDGLSTTNAHARAARRNLDAAWQRCRSGQHALDDLVLRYAAEVVDLERREQSEAEAVWDLLDVRLLLDQPAARRPSTARRTGPAPGDEDLIAVARQVAARLPRLNREALRQGLRARGIHVSNRRLGTVLQRLRAERDLH</sequence>
<protein>
    <submittedName>
        <fullName evidence="1">Uncharacterized protein</fullName>
    </submittedName>
</protein>
<dbReference type="RefSeq" id="WP_067019980.1">
    <property type="nucleotide sequence ID" value="NZ_KQ949080.1"/>
</dbReference>
<proteinExistence type="predicted"/>
<evidence type="ECO:0000313" key="1">
    <source>
        <dbReference type="EMBL" id="KUO20803.1"/>
    </source>
</evidence>
<dbReference type="STRING" id="909626.AQJ91_12935"/>
<accession>A0A101V1M7</accession>
<comment type="caution">
    <text evidence="1">The sequence shown here is derived from an EMBL/GenBank/DDBJ whole genome shotgun (WGS) entry which is preliminary data.</text>
</comment>
<dbReference type="EMBL" id="LMXB01000031">
    <property type="protein sequence ID" value="KUO20803.1"/>
    <property type="molecule type" value="Genomic_DNA"/>
</dbReference>